<dbReference type="EMBL" id="BMFL01000005">
    <property type="protein sequence ID" value="GGE93657.1"/>
    <property type="molecule type" value="Genomic_DNA"/>
</dbReference>
<evidence type="ECO:0000313" key="5">
    <source>
        <dbReference type="Proteomes" id="UP000184120"/>
    </source>
</evidence>
<evidence type="ECO:0000313" key="3">
    <source>
        <dbReference type="EMBL" id="GGE93657.1"/>
    </source>
</evidence>
<reference evidence="3" key="5">
    <citation type="submission" date="2024-05" db="EMBL/GenBank/DDBJ databases">
        <authorList>
            <person name="Sun Q."/>
            <person name="Zhou Y."/>
        </authorList>
    </citation>
    <scope>NUCLEOTIDE SEQUENCE</scope>
    <source>
        <strain evidence="3">CGMCC 1.12707</strain>
    </source>
</reference>
<accession>A0A1M6Y3H8</accession>
<feature type="chain" id="PRO_5012296980" evidence="1">
    <location>
        <begin position="20"/>
        <end position="198"/>
    </location>
</feature>
<sequence>MKRILTVVVLIAGLAGAHAQDVKNEKNESSLEVIVKGGINISNQAITNVNGEKSKVGFQGGVGVNINTGLGNFSVQPEVNFISKGTKLNTPIGKREFNLNYLEVPVLAKYSFGPVYVNAGPSIGFQMGKNDNVKAAYGKTKTIDFGLQMGAGVALPVGPGKIILDGRYNLGLSDIADTNIAKIKNRGVAISLGYAYSL</sequence>
<reference evidence="5" key="3">
    <citation type="submission" date="2016-11" db="EMBL/GenBank/DDBJ databases">
        <authorList>
            <person name="Varghese N."/>
            <person name="Submissions S."/>
        </authorList>
    </citation>
    <scope>NUCLEOTIDE SEQUENCE [LARGE SCALE GENOMIC DNA]</scope>
    <source>
        <strain evidence="5">DSM 27989</strain>
    </source>
</reference>
<dbReference type="OrthoDB" id="947434at2"/>
<name>A0A1M6Y3H8_9FLAO</name>
<reference evidence="3" key="1">
    <citation type="journal article" date="2014" name="Int. J. Syst. Evol. Microbiol.">
        <title>Complete genome of a new Firmicutes species belonging to the dominant human colonic microbiota ('Ruminococcus bicirculans') reveals two chromosomes and a selective capacity to utilize plant glucans.</title>
        <authorList>
            <consortium name="NISC Comparative Sequencing Program"/>
            <person name="Wegmann U."/>
            <person name="Louis P."/>
            <person name="Goesmann A."/>
            <person name="Henrissat B."/>
            <person name="Duncan S.H."/>
            <person name="Flint H.J."/>
        </authorList>
    </citation>
    <scope>NUCLEOTIDE SEQUENCE</scope>
    <source>
        <strain evidence="3">CGMCC 1.12707</strain>
    </source>
</reference>
<feature type="domain" description="Outer membrane protein beta-barrel" evidence="2">
    <location>
        <begin position="19"/>
        <end position="176"/>
    </location>
</feature>
<organism evidence="4 5">
    <name type="scientific">Chishuiella changwenlii</name>
    <dbReference type="NCBI Taxonomy" id="1434701"/>
    <lineage>
        <taxon>Bacteria</taxon>
        <taxon>Pseudomonadati</taxon>
        <taxon>Bacteroidota</taxon>
        <taxon>Flavobacteriia</taxon>
        <taxon>Flavobacteriales</taxon>
        <taxon>Weeksellaceae</taxon>
        <taxon>Chishuiella</taxon>
    </lineage>
</organism>
<keyword evidence="1" id="KW-0732">Signal</keyword>
<dbReference type="Proteomes" id="UP000650994">
    <property type="component" value="Unassembled WGS sequence"/>
</dbReference>
<reference evidence="6" key="4">
    <citation type="journal article" date="2019" name="Int. J. Syst. Evol. Microbiol.">
        <title>The Global Catalogue of Microorganisms (GCM) 10K type strain sequencing project: providing services to taxonomists for standard genome sequencing and annotation.</title>
        <authorList>
            <consortium name="The Broad Institute Genomics Platform"/>
            <consortium name="The Broad Institute Genome Sequencing Center for Infectious Disease"/>
            <person name="Wu L."/>
            <person name="Ma J."/>
        </authorList>
    </citation>
    <scope>NUCLEOTIDE SEQUENCE [LARGE SCALE GENOMIC DNA]</scope>
    <source>
        <strain evidence="6">CGMCC 1.12707</strain>
    </source>
</reference>
<keyword evidence="6" id="KW-1185">Reference proteome</keyword>
<dbReference type="SUPFAM" id="SSF56925">
    <property type="entry name" value="OMPA-like"/>
    <property type="match status" value="1"/>
</dbReference>
<dbReference type="EMBL" id="FRBH01000006">
    <property type="protein sequence ID" value="SHL12752.1"/>
    <property type="molecule type" value="Genomic_DNA"/>
</dbReference>
<dbReference type="InterPro" id="IPR025665">
    <property type="entry name" value="Beta-barrel_OMP_2"/>
</dbReference>
<evidence type="ECO:0000256" key="1">
    <source>
        <dbReference type="SAM" id="SignalP"/>
    </source>
</evidence>
<dbReference type="Proteomes" id="UP000184120">
    <property type="component" value="Unassembled WGS sequence"/>
</dbReference>
<dbReference type="RefSeq" id="WP_072931625.1">
    <property type="nucleotide sequence ID" value="NZ_BMFL01000005.1"/>
</dbReference>
<proteinExistence type="predicted"/>
<evidence type="ECO:0000313" key="4">
    <source>
        <dbReference type="EMBL" id="SHL12752.1"/>
    </source>
</evidence>
<protein>
    <submittedName>
        <fullName evidence="4">Outer membrane protein beta-barrel domain-containing protein</fullName>
    </submittedName>
</protein>
<dbReference type="STRING" id="1434701.SAMN05443634_10669"/>
<dbReference type="InterPro" id="IPR011250">
    <property type="entry name" value="OMP/PagP_B-barrel"/>
</dbReference>
<dbReference type="AlphaFoldDB" id="A0A1M6Y3H8"/>
<feature type="signal peptide" evidence="1">
    <location>
        <begin position="1"/>
        <end position="19"/>
    </location>
</feature>
<evidence type="ECO:0000259" key="2">
    <source>
        <dbReference type="Pfam" id="PF13568"/>
    </source>
</evidence>
<dbReference type="Pfam" id="PF13568">
    <property type="entry name" value="OMP_b-brl_2"/>
    <property type="match status" value="1"/>
</dbReference>
<reference evidence="4" key="2">
    <citation type="submission" date="2016-11" db="EMBL/GenBank/DDBJ databases">
        <authorList>
            <person name="Jaros S."/>
            <person name="Januszkiewicz K."/>
            <person name="Wedrychowicz H."/>
        </authorList>
    </citation>
    <scope>NUCLEOTIDE SEQUENCE [LARGE SCALE GENOMIC DNA]</scope>
    <source>
        <strain evidence="4">DSM 27989</strain>
    </source>
</reference>
<evidence type="ECO:0000313" key="6">
    <source>
        <dbReference type="Proteomes" id="UP000650994"/>
    </source>
</evidence>
<gene>
    <name evidence="3" type="ORF">GCM10010984_09120</name>
    <name evidence="4" type="ORF">SAMN05443634_10669</name>
</gene>